<dbReference type="InterPro" id="IPR001783">
    <property type="entry name" value="Lumazine-bd"/>
</dbReference>
<dbReference type="GO" id="GO:0004746">
    <property type="term" value="F:riboflavin synthase activity"/>
    <property type="evidence" value="ECO:0007669"/>
    <property type="project" value="UniProtKB-EC"/>
</dbReference>
<keyword evidence="12" id="KW-1185">Reference proteome</keyword>
<dbReference type="InterPro" id="IPR017938">
    <property type="entry name" value="Riboflavin_synthase-like_b-brl"/>
</dbReference>
<reference evidence="11" key="1">
    <citation type="journal article" date="2020" name="New Phytol.">
        <title>Comparative genomics reveals dynamic genome evolution in host specialist ectomycorrhizal fungi.</title>
        <authorList>
            <person name="Lofgren L.A."/>
            <person name="Nguyen N.H."/>
            <person name="Vilgalys R."/>
            <person name="Ruytinx J."/>
            <person name="Liao H.L."/>
            <person name="Branco S."/>
            <person name="Kuo A."/>
            <person name="LaButti K."/>
            <person name="Lipzen A."/>
            <person name="Andreopoulos W."/>
            <person name="Pangilinan J."/>
            <person name="Riley R."/>
            <person name="Hundley H."/>
            <person name="Na H."/>
            <person name="Barry K."/>
            <person name="Grigoriev I.V."/>
            <person name="Stajich J.E."/>
            <person name="Kennedy P.G."/>
        </authorList>
    </citation>
    <scope>NUCLEOTIDE SEQUENCE</scope>
    <source>
        <strain evidence="11">FC423</strain>
    </source>
</reference>
<dbReference type="GeneID" id="64701815"/>
<organism evidence="11 12">
    <name type="scientific">Suillus discolor</name>
    <dbReference type="NCBI Taxonomy" id="1912936"/>
    <lineage>
        <taxon>Eukaryota</taxon>
        <taxon>Fungi</taxon>
        <taxon>Dikarya</taxon>
        <taxon>Basidiomycota</taxon>
        <taxon>Agaricomycotina</taxon>
        <taxon>Agaricomycetes</taxon>
        <taxon>Agaricomycetidae</taxon>
        <taxon>Boletales</taxon>
        <taxon>Suillineae</taxon>
        <taxon>Suillaceae</taxon>
        <taxon>Suillus</taxon>
    </lineage>
</organism>
<feature type="compositionally biased region" description="Low complexity" evidence="9">
    <location>
        <begin position="320"/>
        <end position="342"/>
    </location>
</feature>
<evidence type="ECO:0000256" key="7">
    <source>
        <dbReference type="ARBA" id="ARBA00022737"/>
    </source>
</evidence>
<dbReference type="AlphaFoldDB" id="A0A9P7JZX0"/>
<feature type="compositionally biased region" description="Basic and acidic residues" evidence="9">
    <location>
        <begin position="566"/>
        <end position="587"/>
    </location>
</feature>
<comment type="function">
    <text evidence="1">Catalyzes the dismutation of two molecules of 6,7-dimethyl-8-ribityllumazine, resulting in the formation of riboflavin and 5-amino-6-(D-ribitylamino)uracil.</text>
</comment>
<evidence type="ECO:0000256" key="4">
    <source>
        <dbReference type="ARBA" id="ARBA00013950"/>
    </source>
</evidence>
<dbReference type="PANTHER" id="PTHR21098:SF0">
    <property type="entry name" value="RIBOFLAVIN SYNTHASE"/>
    <property type="match status" value="1"/>
</dbReference>
<protein>
    <recommendedName>
        <fullName evidence="4">Riboflavin synthase</fullName>
        <ecNumber evidence="3">2.5.1.9</ecNumber>
    </recommendedName>
</protein>
<evidence type="ECO:0000256" key="6">
    <source>
        <dbReference type="ARBA" id="ARBA00022679"/>
    </source>
</evidence>
<keyword evidence="6" id="KW-0808">Transferase</keyword>
<dbReference type="NCBIfam" id="TIGR00187">
    <property type="entry name" value="ribE"/>
    <property type="match status" value="1"/>
</dbReference>
<feature type="repeat" description="Lumazine-binding" evidence="8">
    <location>
        <begin position="105"/>
        <end position="209"/>
    </location>
</feature>
<dbReference type="FunFam" id="2.40.30.20:FF:000004">
    <property type="entry name" value="Riboflavin synthase, alpha subunit"/>
    <property type="match status" value="1"/>
</dbReference>
<evidence type="ECO:0000256" key="3">
    <source>
        <dbReference type="ARBA" id="ARBA00012827"/>
    </source>
</evidence>
<dbReference type="RefSeq" id="XP_041298483.1">
    <property type="nucleotide sequence ID" value="XM_041439556.1"/>
</dbReference>
<feature type="region of interest" description="Disordered" evidence="9">
    <location>
        <begin position="637"/>
        <end position="665"/>
    </location>
</feature>
<feature type="domain" description="Lumazine-binding" evidence="10">
    <location>
        <begin position="105"/>
        <end position="209"/>
    </location>
</feature>
<sequence>MFTGLIEHLGTVSAIHRDDGGCALTISQSAPILVDCHIGDSIAVNGACLTVVEFDVEHDGGYFKIWLANETLSRTDLGNRGDRKVGDQVNLERAMGAHVRFGGHFVQAHVDITATILKRTLDGDSLRLWFQLPESTAERPSLLPYIIPKGYVTIDGASLTVTSVDDAERTFGVMLIQHTQQKITLAKKANGERVNIEVDMVGKYVEKSVLAALEGGGGEAMRTFTRLVSRAVNPKRPDNLPASPTKQPVQSSLSPPGFRPTVKVSSNATSARRLSSSVSLNNINKVTHSRPGSPSKPVRSPGPPIVTNPVKARVTARPASKSTTTSPVSSTSLESRQRSSTTVVSKLRPPPRQDRPRSDSVAPHHAQSTSALRGNSPSPRTLLSSEPPLVRVDPDRVSPSAPIKIKSKVSGLAKSYHSTETDPARSLSPPPPNSTTVPNFYPITTAAPAANPHRYPSPRRGPSPTLYPYQTFTPPEKSSKAARQVLKAKVDPASIPLPPHSPPISALSLSSKSSISRSSFASTLNSHMNKRSDTESVRANNGHFIQSDHDDTISPTTSARQSSQGRDSDLNSENSEHKARAAAKSDRKIADLEITNKSLLLINTSLETTKNRQAKEIRDLKRKLRESRLILPPRAFRAVESLAHEEEEEEEEGDDDDSEEGEDGPDEAYARVKDMLEGLLESGRKALEKTPDDFRQHLSAKVLNADEVRSWRDSGQEFDTVLDDHGRGDNAEIQVTVHLSPSHVAVPDIDADDLSEDEIERLTLELDTPPPPIRIDHL</sequence>
<gene>
    <name evidence="11" type="ORF">F5147DRAFT_742671</name>
</gene>
<feature type="domain" description="Lumazine-binding" evidence="10">
    <location>
        <begin position="1"/>
        <end position="104"/>
    </location>
</feature>
<keyword evidence="5" id="KW-0686">Riboflavin biosynthesis</keyword>
<evidence type="ECO:0000259" key="10">
    <source>
        <dbReference type="PROSITE" id="PS51177"/>
    </source>
</evidence>
<feature type="region of interest" description="Disordered" evidence="9">
    <location>
        <begin position="233"/>
        <end position="510"/>
    </location>
</feature>
<evidence type="ECO:0000256" key="9">
    <source>
        <dbReference type="SAM" id="MobiDB-lite"/>
    </source>
</evidence>
<evidence type="ECO:0000256" key="8">
    <source>
        <dbReference type="PROSITE-ProRule" id="PRU00524"/>
    </source>
</evidence>
<comment type="pathway">
    <text evidence="2">Cofactor biosynthesis; riboflavin biosynthesis; riboflavin from 2-hydroxy-3-oxobutyl phosphate and 5-amino-6-(D-ribitylamino)uracil: step 2/2.</text>
</comment>
<dbReference type="GO" id="GO:0009231">
    <property type="term" value="P:riboflavin biosynthetic process"/>
    <property type="evidence" value="ECO:0007669"/>
    <property type="project" value="UniProtKB-KW"/>
</dbReference>
<evidence type="ECO:0000313" key="11">
    <source>
        <dbReference type="EMBL" id="KAG2117966.1"/>
    </source>
</evidence>
<feature type="repeat" description="Lumazine-binding" evidence="8">
    <location>
        <begin position="1"/>
        <end position="104"/>
    </location>
</feature>
<dbReference type="Proteomes" id="UP000823399">
    <property type="component" value="Unassembled WGS sequence"/>
</dbReference>
<dbReference type="Pfam" id="PF00677">
    <property type="entry name" value="Lum_binding"/>
    <property type="match status" value="2"/>
</dbReference>
<name>A0A9P7JZX0_9AGAM</name>
<accession>A0A9P7JZX0</accession>
<dbReference type="OrthoDB" id="10258924at2759"/>
<dbReference type="PROSITE" id="PS51177">
    <property type="entry name" value="LUMAZINE_BIND"/>
    <property type="match status" value="2"/>
</dbReference>
<dbReference type="PANTHER" id="PTHR21098">
    <property type="entry name" value="RIBOFLAVIN SYNTHASE ALPHA CHAIN"/>
    <property type="match status" value="1"/>
</dbReference>
<feature type="compositionally biased region" description="Polar residues" evidence="9">
    <location>
        <begin position="366"/>
        <end position="384"/>
    </location>
</feature>
<feature type="compositionally biased region" description="Polar residues" evidence="9">
    <location>
        <begin position="242"/>
        <end position="254"/>
    </location>
</feature>
<keyword evidence="7" id="KW-0677">Repeat</keyword>
<comment type="caution">
    <text evidence="11">The sequence shown here is derived from an EMBL/GenBank/DDBJ whole genome shotgun (WGS) entry which is preliminary data.</text>
</comment>
<feature type="compositionally biased region" description="Polar residues" evidence="9">
    <location>
        <begin position="553"/>
        <end position="565"/>
    </location>
</feature>
<dbReference type="EC" id="2.5.1.9" evidence="3"/>
<feature type="compositionally biased region" description="Acidic residues" evidence="9">
    <location>
        <begin position="645"/>
        <end position="665"/>
    </location>
</feature>
<dbReference type="SUPFAM" id="SSF63380">
    <property type="entry name" value="Riboflavin synthase domain-like"/>
    <property type="match status" value="2"/>
</dbReference>
<evidence type="ECO:0000313" key="12">
    <source>
        <dbReference type="Proteomes" id="UP000823399"/>
    </source>
</evidence>
<feature type="compositionally biased region" description="Polar residues" evidence="9">
    <location>
        <begin position="263"/>
        <end position="292"/>
    </location>
</feature>
<evidence type="ECO:0000256" key="2">
    <source>
        <dbReference type="ARBA" id="ARBA00004887"/>
    </source>
</evidence>
<feature type="region of interest" description="Disordered" evidence="9">
    <location>
        <begin position="544"/>
        <end position="587"/>
    </location>
</feature>
<dbReference type="Gene3D" id="2.40.30.20">
    <property type="match status" value="2"/>
</dbReference>
<dbReference type="InterPro" id="IPR026017">
    <property type="entry name" value="Lumazine-bd_dom"/>
</dbReference>
<dbReference type="InterPro" id="IPR023366">
    <property type="entry name" value="ATP_synth_asu-like_sf"/>
</dbReference>
<evidence type="ECO:0000256" key="5">
    <source>
        <dbReference type="ARBA" id="ARBA00022619"/>
    </source>
</evidence>
<dbReference type="NCBIfam" id="NF006767">
    <property type="entry name" value="PRK09289.1"/>
    <property type="match status" value="1"/>
</dbReference>
<proteinExistence type="predicted"/>
<dbReference type="CDD" id="cd00402">
    <property type="entry name" value="Riboflavin_synthase_like"/>
    <property type="match status" value="1"/>
</dbReference>
<dbReference type="EMBL" id="JABBWM010000004">
    <property type="protein sequence ID" value="KAG2117966.1"/>
    <property type="molecule type" value="Genomic_DNA"/>
</dbReference>
<evidence type="ECO:0000256" key="1">
    <source>
        <dbReference type="ARBA" id="ARBA00002803"/>
    </source>
</evidence>